<keyword evidence="2" id="KW-1185">Reference proteome</keyword>
<gene>
    <name evidence="1" type="ORF">HID58_023615</name>
</gene>
<proteinExistence type="predicted"/>
<accession>A0ABQ8D2L4</accession>
<sequence>MVKTEADFEGSMIRGKIVLFLQQEGILPKARSSALVGGKSTIMGRLSQSKLSSQWSSRRSGLWFSMVTSASCSRKITESDTLFRCNRCVSANVTGVIRHQCHFCGLHQRDDKTHQEIGKQVWLLRSEDMEVPKCLSGNEHVSQLRVTPTVRSPSQQSLKISYLALRQREWQQQPSSSRGYGIWTSNMGDAPNISPEVAVASLPASLGDETPANAP</sequence>
<name>A0ABQ8D2L4_BRANA</name>
<organism evidence="1 2">
    <name type="scientific">Brassica napus</name>
    <name type="common">Rape</name>
    <dbReference type="NCBI Taxonomy" id="3708"/>
    <lineage>
        <taxon>Eukaryota</taxon>
        <taxon>Viridiplantae</taxon>
        <taxon>Streptophyta</taxon>
        <taxon>Embryophyta</taxon>
        <taxon>Tracheophyta</taxon>
        <taxon>Spermatophyta</taxon>
        <taxon>Magnoliopsida</taxon>
        <taxon>eudicotyledons</taxon>
        <taxon>Gunneridae</taxon>
        <taxon>Pentapetalae</taxon>
        <taxon>rosids</taxon>
        <taxon>malvids</taxon>
        <taxon>Brassicales</taxon>
        <taxon>Brassicaceae</taxon>
        <taxon>Brassiceae</taxon>
        <taxon>Brassica</taxon>
    </lineage>
</organism>
<comment type="caution">
    <text evidence="1">The sequence shown here is derived from an EMBL/GenBank/DDBJ whole genome shotgun (WGS) entry which is preliminary data.</text>
</comment>
<dbReference type="EMBL" id="JAGKQM010000006">
    <property type="protein sequence ID" value="KAH0923597.1"/>
    <property type="molecule type" value="Genomic_DNA"/>
</dbReference>
<dbReference type="Proteomes" id="UP000824890">
    <property type="component" value="Unassembled WGS sequence"/>
</dbReference>
<evidence type="ECO:0000313" key="1">
    <source>
        <dbReference type="EMBL" id="KAH0923597.1"/>
    </source>
</evidence>
<evidence type="ECO:0000313" key="2">
    <source>
        <dbReference type="Proteomes" id="UP000824890"/>
    </source>
</evidence>
<protein>
    <submittedName>
        <fullName evidence="1">Uncharacterized protein</fullName>
    </submittedName>
</protein>
<reference evidence="1 2" key="1">
    <citation type="submission" date="2021-05" db="EMBL/GenBank/DDBJ databases">
        <title>Genome Assembly of Synthetic Allotetraploid Brassica napus Reveals Homoeologous Exchanges between Subgenomes.</title>
        <authorList>
            <person name="Davis J.T."/>
        </authorList>
    </citation>
    <scope>NUCLEOTIDE SEQUENCE [LARGE SCALE GENOMIC DNA]</scope>
    <source>
        <strain evidence="2">cv. Da-Ae</strain>
        <tissue evidence="1">Seedling</tissue>
    </source>
</reference>